<keyword evidence="2" id="KW-1185">Reference proteome</keyword>
<comment type="caution">
    <text evidence="1">The sequence shown here is derived from an EMBL/GenBank/DDBJ whole genome shotgun (WGS) entry which is preliminary data.</text>
</comment>
<protein>
    <submittedName>
        <fullName evidence="1">Uncharacterized protein</fullName>
    </submittedName>
</protein>
<organism evidence="1 2">
    <name type="scientific">Chaetomium tenue</name>
    <dbReference type="NCBI Taxonomy" id="1854479"/>
    <lineage>
        <taxon>Eukaryota</taxon>
        <taxon>Fungi</taxon>
        <taxon>Dikarya</taxon>
        <taxon>Ascomycota</taxon>
        <taxon>Pezizomycotina</taxon>
        <taxon>Sordariomycetes</taxon>
        <taxon>Sordariomycetidae</taxon>
        <taxon>Sordariales</taxon>
        <taxon>Chaetomiaceae</taxon>
        <taxon>Chaetomium</taxon>
    </lineage>
</organism>
<evidence type="ECO:0000313" key="1">
    <source>
        <dbReference type="EMBL" id="KAH6640674.1"/>
    </source>
</evidence>
<proteinExistence type="predicted"/>
<evidence type="ECO:0000313" key="2">
    <source>
        <dbReference type="Proteomes" id="UP000724584"/>
    </source>
</evidence>
<name>A0ACB7PKT1_9PEZI</name>
<dbReference type="EMBL" id="JAGIZQ010000002">
    <property type="protein sequence ID" value="KAH6640674.1"/>
    <property type="molecule type" value="Genomic_DNA"/>
</dbReference>
<accession>A0ACB7PKT1</accession>
<reference evidence="1 2" key="1">
    <citation type="journal article" date="2021" name="Nat. Commun.">
        <title>Genetic determinants of endophytism in the Arabidopsis root mycobiome.</title>
        <authorList>
            <person name="Mesny F."/>
            <person name="Miyauchi S."/>
            <person name="Thiergart T."/>
            <person name="Pickel B."/>
            <person name="Atanasova L."/>
            <person name="Karlsson M."/>
            <person name="Huettel B."/>
            <person name="Barry K.W."/>
            <person name="Haridas S."/>
            <person name="Chen C."/>
            <person name="Bauer D."/>
            <person name="Andreopoulos W."/>
            <person name="Pangilinan J."/>
            <person name="LaButti K."/>
            <person name="Riley R."/>
            <person name="Lipzen A."/>
            <person name="Clum A."/>
            <person name="Drula E."/>
            <person name="Henrissat B."/>
            <person name="Kohler A."/>
            <person name="Grigoriev I.V."/>
            <person name="Martin F.M."/>
            <person name="Hacquard S."/>
        </authorList>
    </citation>
    <scope>NUCLEOTIDE SEQUENCE [LARGE SCALE GENOMIC DNA]</scope>
    <source>
        <strain evidence="1 2">MPI-SDFR-AT-0079</strain>
    </source>
</reference>
<sequence>MYSTLDEEDFEPIGETSTQDGSQGSSRAPHHAWLNTNTTRAGTHADRHAGDSEDPHLFSPTDGYFGTATGSSLGTVVPASSQVPHVPNVLVDDPSLQRSSSEGKAEEAEQERLDSAQGASDPDNGHTSVYPSYTARASRNGGSTGYTTTPTRQSTAASSSQSGATHYTPSSSTHIPRVSSPTSYTIYSPRGPVHRDHFPFTPTEAPPAYTPSPTSPSNTRGFGNYQTFSQARDVAVNMGRPEETQGLLTQPESMRDHNSHGLDEETPTWRGRMRRARRHVDLGCCKNVLIAVVLLFLTTGFLTGVISSTRGNTGRQPPTVDKPGNKPNKPNMNYPDLDGDVRWDPAQLCQDAKIDRHKQTYGIEFGTSKDLRVVEKSNGDDHPGWNWVHVQGSVILRRAGPDTESSAVTVETIVTDDRLRVYSSWDAEAGSLEVIVPRRVEWAPERPRACVNFKITVWVPEGSALRHLTADVEHLDIKLLDNLSLVVGTITSASTGSTSLDDDNNNNNNNNNNNHNLRDEAVSHPPPTYRFHSRLIDVRTTSAPINGAWPLYDYLGLQSTSGDIRVAINPHGADPDTPKPATLYIKSLSGDVDFREPIHAASGTFRIGQALSGAGDRRRALAQAEAQLPPREYRVDVHTSSGDIVGAAAFGAASGFRSTSGTISLELLPVLDARLAEVGGRQVELSTSSTSGATDVKVLEPLWVDDLGLASARVQGKGVRRGYVGMETQDVAATGGGKEKPLRCLSGKHTSTSANIKLRYPGSWEGDIGLATLTGALQVGGEGVKLIKTGSDWPGVNKMVLARKGEKGQGGKVQGKTTSGDVDTWVGEE</sequence>
<dbReference type="Proteomes" id="UP000724584">
    <property type="component" value="Unassembled WGS sequence"/>
</dbReference>
<gene>
    <name evidence="1" type="ORF">F5144DRAFT_590102</name>
</gene>